<sequence length="88" mass="10178">MPNSPLHSPRRDQTGNKTPSAASRIWFILIISFSIYLGWHYSANNLGIWLLCSLTMATLLLNLGWLIFSRISEKYDPVELFTYLDEEE</sequence>
<reference evidence="2" key="1">
    <citation type="submission" date="2014-11" db="EMBL/GenBank/DDBJ databases">
        <authorList>
            <person name="Zhu J."/>
            <person name="Qi W."/>
            <person name="Song R."/>
        </authorList>
    </citation>
    <scope>NUCLEOTIDE SEQUENCE</scope>
</reference>
<name>A0A1B1TA86_9ARCH</name>
<accession>A0A1B1TA86</accession>
<evidence type="ECO:0000256" key="1">
    <source>
        <dbReference type="SAM" id="Phobius"/>
    </source>
</evidence>
<dbReference type="EMBL" id="KP211814">
    <property type="protein sequence ID" value="ANV79189.1"/>
    <property type="molecule type" value="Genomic_DNA"/>
</dbReference>
<keyword evidence="1" id="KW-0472">Membrane</keyword>
<feature type="transmembrane region" description="Helical" evidence="1">
    <location>
        <begin position="21"/>
        <end position="41"/>
    </location>
</feature>
<keyword evidence="1" id="KW-1133">Transmembrane helix</keyword>
<keyword evidence="1" id="KW-0812">Transmembrane</keyword>
<protein>
    <submittedName>
        <fullName evidence="2">Uncharacterized protein</fullName>
    </submittedName>
</protein>
<reference evidence="2" key="2">
    <citation type="journal article" date="2015" name="ISME J.">
        <title>A new class of marine Euryarchaeota group II from the Mediterranean deep chlorophyll maximum.</title>
        <authorList>
            <person name="Martin-Cuadrado A.B."/>
            <person name="Garcia-Heredia I."/>
            <person name="Molto A.G."/>
            <person name="Lopez-Ubeda R."/>
            <person name="Kimes N."/>
            <person name="Lopez-Garcia P."/>
            <person name="Moreira D."/>
            <person name="Rodriguez-Valera F."/>
        </authorList>
    </citation>
    <scope>NUCLEOTIDE SEQUENCE</scope>
</reference>
<proteinExistence type="predicted"/>
<feature type="unsure residue" description="D or N" evidence="2">
    <location>
        <position position="85"/>
    </location>
</feature>
<organism evidence="2">
    <name type="scientific">uncultured Poseidoniia archaeon</name>
    <dbReference type="NCBI Taxonomy" id="1697135"/>
    <lineage>
        <taxon>Archaea</taxon>
        <taxon>Methanobacteriati</taxon>
        <taxon>Thermoplasmatota</taxon>
        <taxon>Candidatus Poseidoniia</taxon>
        <taxon>environmental samples</taxon>
    </lineage>
</organism>
<dbReference type="AlphaFoldDB" id="A0A1B1TA86"/>
<feature type="transmembrane region" description="Helical" evidence="1">
    <location>
        <begin position="47"/>
        <end position="68"/>
    </location>
</feature>
<evidence type="ECO:0000313" key="2">
    <source>
        <dbReference type="EMBL" id="ANV79189.1"/>
    </source>
</evidence>